<dbReference type="PROSITE" id="PS51257">
    <property type="entry name" value="PROKAR_LIPOPROTEIN"/>
    <property type="match status" value="1"/>
</dbReference>
<feature type="signal peptide" evidence="1">
    <location>
        <begin position="1"/>
        <end position="19"/>
    </location>
</feature>
<comment type="caution">
    <text evidence="2">The sequence shown here is derived from an EMBL/GenBank/DDBJ whole genome shotgun (WGS) entry which is preliminary data.</text>
</comment>
<keyword evidence="1" id="KW-0732">Signal</keyword>
<sequence>MSRLRCATAFVGVLTLALAGCGGVGGGTGSGGTGGTGALTTMGFGLPDEIATTRVDTFRRASPDVELKITEGAFDEQQFLSAVAAGNPPDLVYLDRKLIGTYARRGSLQPLTDCVQRRKVDLDQYRPAARQQVTLDGTVYGIPEFYSVRVVYLNEAVLRESGLTAADVNLADWAALPALNAKLTRVTGGKLTRIGVDPKIPEFLPMWAKANGVELLSVDGRTPHLDDPKVVEALTTGLGLIRGQGGWGRFSAFRDTFDFFGAASPLARNQIAVWPMEDWFLNVAAKNTPKAELVVKPFVDRQGQPLTMASGSAWVIPKGARNPDAACAFATTMTAVDTWVAAARARAEARRAAGLPFTGVYTGNVRADERIFAELWRPTGNPRFDEAVQTIRSVQAAAFSMPASPAGAEFDKAWYGAANRVLAGQSQPAEALARAQQEATAALDRASR</sequence>
<name>A0ABS3VTQ9_MICEH</name>
<accession>A0ABS3VTQ9</accession>
<proteinExistence type="predicted"/>
<organism evidence="2 3">
    <name type="scientific">Micromonospora echinofusca</name>
    <dbReference type="NCBI Taxonomy" id="47858"/>
    <lineage>
        <taxon>Bacteria</taxon>
        <taxon>Bacillati</taxon>
        <taxon>Actinomycetota</taxon>
        <taxon>Actinomycetes</taxon>
        <taxon>Micromonosporales</taxon>
        <taxon>Micromonosporaceae</taxon>
        <taxon>Micromonospora</taxon>
    </lineage>
</organism>
<dbReference type="Proteomes" id="UP000823521">
    <property type="component" value="Unassembled WGS sequence"/>
</dbReference>
<dbReference type="Pfam" id="PF01547">
    <property type="entry name" value="SBP_bac_1"/>
    <property type="match status" value="1"/>
</dbReference>
<dbReference type="PANTHER" id="PTHR43649:SF12">
    <property type="entry name" value="DIACETYLCHITOBIOSE BINDING PROTEIN DASA"/>
    <property type="match status" value="1"/>
</dbReference>
<dbReference type="EMBL" id="WVUH01000155">
    <property type="protein sequence ID" value="MBO4207921.1"/>
    <property type="molecule type" value="Genomic_DNA"/>
</dbReference>
<feature type="chain" id="PRO_5045879874" evidence="1">
    <location>
        <begin position="20"/>
        <end position="448"/>
    </location>
</feature>
<reference evidence="2 3" key="1">
    <citation type="submission" date="2019-12" db="EMBL/GenBank/DDBJ databases">
        <title>Whole genome sequencing of endophytic Actinobacterium Micromonospora sp. MPMI6T.</title>
        <authorList>
            <person name="Evv R."/>
            <person name="Podile A.R."/>
        </authorList>
    </citation>
    <scope>NUCLEOTIDE SEQUENCE [LARGE SCALE GENOMIC DNA]</scope>
    <source>
        <strain evidence="2 3">MPMI6</strain>
    </source>
</reference>
<keyword evidence="3" id="KW-1185">Reference proteome</keyword>
<evidence type="ECO:0000256" key="1">
    <source>
        <dbReference type="SAM" id="SignalP"/>
    </source>
</evidence>
<protein>
    <submittedName>
        <fullName evidence="2">Extracellular solute-binding protein</fullName>
    </submittedName>
</protein>
<dbReference type="InterPro" id="IPR006059">
    <property type="entry name" value="SBP"/>
</dbReference>
<evidence type="ECO:0000313" key="3">
    <source>
        <dbReference type="Proteomes" id="UP000823521"/>
    </source>
</evidence>
<dbReference type="InterPro" id="IPR050490">
    <property type="entry name" value="Bact_solute-bd_prot1"/>
</dbReference>
<gene>
    <name evidence="2" type="ORF">GSF22_18185</name>
</gene>
<evidence type="ECO:0000313" key="2">
    <source>
        <dbReference type="EMBL" id="MBO4207921.1"/>
    </source>
</evidence>
<dbReference type="RefSeq" id="WP_208814833.1">
    <property type="nucleotide sequence ID" value="NZ_WVUH01000155.1"/>
</dbReference>
<dbReference type="Gene3D" id="3.40.190.10">
    <property type="entry name" value="Periplasmic binding protein-like II"/>
    <property type="match status" value="1"/>
</dbReference>
<dbReference type="SUPFAM" id="SSF53850">
    <property type="entry name" value="Periplasmic binding protein-like II"/>
    <property type="match status" value="1"/>
</dbReference>
<dbReference type="PANTHER" id="PTHR43649">
    <property type="entry name" value="ARABINOSE-BINDING PROTEIN-RELATED"/>
    <property type="match status" value="1"/>
</dbReference>